<dbReference type="EMBL" id="BK014925">
    <property type="protein sequence ID" value="DAD82858.1"/>
    <property type="molecule type" value="Genomic_DNA"/>
</dbReference>
<organism evidence="1">
    <name type="scientific">Siphoviridae sp. ctXZx16</name>
    <dbReference type="NCBI Taxonomy" id="2826371"/>
    <lineage>
        <taxon>Viruses</taxon>
        <taxon>Duplodnaviria</taxon>
        <taxon>Heunggongvirae</taxon>
        <taxon>Uroviricota</taxon>
        <taxon>Caudoviricetes</taxon>
    </lineage>
</organism>
<accession>A0A8S5MKV3</accession>
<protein>
    <submittedName>
        <fullName evidence="1">Uncharacterized protein</fullName>
    </submittedName>
</protein>
<reference evidence="1" key="1">
    <citation type="journal article" date="2021" name="Proc. Natl. Acad. Sci. U.S.A.">
        <title>A Catalog of Tens of Thousands of Viruses from Human Metagenomes Reveals Hidden Associations with Chronic Diseases.</title>
        <authorList>
            <person name="Tisza M.J."/>
            <person name="Buck C.B."/>
        </authorList>
    </citation>
    <scope>NUCLEOTIDE SEQUENCE</scope>
    <source>
        <strain evidence="1">CtXZx16</strain>
    </source>
</reference>
<proteinExistence type="predicted"/>
<name>A0A8S5MKV3_9CAUD</name>
<sequence length="38" mass="4668">MIMNKKIRGINLVLQYCRIFLLFIYDSRNHFSFCQGHF</sequence>
<evidence type="ECO:0000313" key="1">
    <source>
        <dbReference type="EMBL" id="DAD82858.1"/>
    </source>
</evidence>